<evidence type="ECO:0000313" key="1">
    <source>
        <dbReference type="EMBL" id="MBB5874651.1"/>
    </source>
</evidence>
<dbReference type="AlphaFoldDB" id="A0A841C787"/>
<accession>A0A841C787</accession>
<dbReference type="EMBL" id="JACHMN010000003">
    <property type="protein sequence ID" value="MBB5874651.1"/>
    <property type="molecule type" value="Genomic_DNA"/>
</dbReference>
<proteinExistence type="predicted"/>
<dbReference type="Proteomes" id="UP000587527">
    <property type="component" value="Unassembled WGS sequence"/>
</dbReference>
<comment type="caution">
    <text evidence="1">The sequence shown here is derived from an EMBL/GenBank/DDBJ whole genome shotgun (WGS) entry which is preliminary data.</text>
</comment>
<name>A0A841C787_9ACTN</name>
<organism evidence="1 2">
    <name type="scientific">Allocatelliglobosispora scoriae</name>
    <dbReference type="NCBI Taxonomy" id="643052"/>
    <lineage>
        <taxon>Bacteria</taxon>
        <taxon>Bacillati</taxon>
        <taxon>Actinomycetota</taxon>
        <taxon>Actinomycetes</taxon>
        <taxon>Micromonosporales</taxon>
        <taxon>Micromonosporaceae</taxon>
        <taxon>Allocatelliglobosispora</taxon>
    </lineage>
</organism>
<sequence length="46" mass="4979">MSLDESVAVMTAVDPPAVEHGTFWGNSIVDIKLQVTRPGEYPDHAP</sequence>
<reference evidence="1 2" key="1">
    <citation type="submission" date="2020-08" db="EMBL/GenBank/DDBJ databases">
        <title>Sequencing the genomes of 1000 actinobacteria strains.</title>
        <authorList>
            <person name="Klenk H.-P."/>
        </authorList>
    </citation>
    <scope>NUCLEOTIDE SEQUENCE [LARGE SCALE GENOMIC DNA]</scope>
    <source>
        <strain evidence="1 2">DSM 45362</strain>
    </source>
</reference>
<gene>
    <name evidence="1" type="ORF">F4553_008085</name>
</gene>
<keyword evidence="2" id="KW-1185">Reference proteome</keyword>
<evidence type="ECO:0000313" key="2">
    <source>
        <dbReference type="Proteomes" id="UP000587527"/>
    </source>
</evidence>
<protein>
    <submittedName>
        <fullName evidence="1">Uncharacterized protein</fullName>
    </submittedName>
</protein>